<evidence type="ECO:0000313" key="3">
    <source>
        <dbReference type="EMBL" id="CAB4920838.1"/>
    </source>
</evidence>
<gene>
    <name evidence="2" type="ORF">UFOPK1392_01794</name>
    <name evidence="3" type="ORF">UFOPK3733_00063</name>
</gene>
<sequence length="259" mass="28464">MIDQRAIRERFEAAGPAYASAAPFPHAVFDDLLPADLLNAVLTEFPDAPSMSTQFNSAHEFKSAENDWNSFGPASRVLVGELNSGAFLQSLTALTGIEALIVDAGLVGGGMHQIVAGGKLDVHADFTHHRNGLDRRLNVLVYLNEDWDPQWAGQLQLWERDRSGCAKQIDPIFGRVVVFSTLADSFHGHPEPLRTPEGVTRRSMAFYYYSNGRPERVKRSSTRWASGDEQRRGLSGRIAGAVPAPVKRVIPSSVKSLLR</sequence>
<dbReference type="EMBL" id="CAEMXZ010000095">
    <property type="protein sequence ID" value="CAB4324031.1"/>
    <property type="molecule type" value="Genomic_DNA"/>
</dbReference>
<reference evidence="2" key="1">
    <citation type="submission" date="2020-05" db="EMBL/GenBank/DDBJ databases">
        <authorList>
            <person name="Chiriac C."/>
            <person name="Salcher M."/>
            <person name="Ghai R."/>
            <person name="Kavagutti S V."/>
        </authorList>
    </citation>
    <scope>NUCLEOTIDE SEQUENCE</scope>
</reference>
<dbReference type="InterPro" id="IPR044862">
    <property type="entry name" value="Pro_4_hyd_alph_FE2OG_OXY"/>
</dbReference>
<feature type="domain" description="Prolyl 4-hydroxylase alpha subunit Fe(2+) 2OG dioxygenase" evidence="1">
    <location>
        <begin position="112"/>
        <end position="209"/>
    </location>
</feature>
<dbReference type="EMBL" id="CAFBNC010000001">
    <property type="protein sequence ID" value="CAB4920838.1"/>
    <property type="molecule type" value="Genomic_DNA"/>
</dbReference>
<name>A0A6J5YHV8_9ZZZZ</name>
<evidence type="ECO:0000313" key="2">
    <source>
        <dbReference type="EMBL" id="CAB4324031.1"/>
    </source>
</evidence>
<accession>A0A6J5YHV8</accession>
<protein>
    <submittedName>
        <fullName evidence="2">Unannotated protein</fullName>
    </submittedName>
</protein>
<organism evidence="2">
    <name type="scientific">freshwater metagenome</name>
    <dbReference type="NCBI Taxonomy" id="449393"/>
    <lineage>
        <taxon>unclassified sequences</taxon>
        <taxon>metagenomes</taxon>
        <taxon>ecological metagenomes</taxon>
    </lineage>
</organism>
<dbReference type="Gene3D" id="2.60.120.620">
    <property type="entry name" value="q2cbj1_9rhob like domain"/>
    <property type="match status" value="1"/>
</dbReference>
<evidence type="ECO:0000259" key="1">
    <source>
        <dbReference type="Pfam" id="PF13640"/>
    </source>
</evidence>
<dbReference type="AlphaFoldDB" id="A0A6J5YHV8"/>
<proteinExistence type="predicted"/>
<dbReference type="Pfam" id="PF13640">
    <property type="entry name" value="2OG-FeII_Oxy_3"/>
    <property type="match status" value="1"/>
</dbReference>